<comment type="caution">
    <text evidence="3">The sequence shown here is derived from an EMBL/GenBank/DDBJ whole genome shotgun (WGS) entry which is preliminary data.</text>
</comment>
<dbReference type="Proteomes" id="UP001138802">
    <property type="component" value="Unassembled WGS sequence"/>
</dbReference>
<keyword evidence="2" id="KW-1133">Transmembrane helix</keyword>
<organism evidence="3 4">
    <name type="scientific">Thiocapsa imhoffii</name>
    <dbReference type="NCBI Taxonomy" id="382777"/>
    <lineage>
        <taxon>Bacteria</taxon>
        <taxon>Pseudomonadati</taxon>
        <taxon>Pseudomonadota</taxon>
        <taxon>Gammaproteobacteria</taxon>
        <taxon>Chromatiales</taxon>
        <taxon>Chromatiaceae</taxon>
        <taxon>Thiocapsa</taxon>
    </lineage>
</organism>
<evidence type="ECO:0000313" key="3">
    <source>
        <dbReference type="EMBL" id="MBK1644167.1"/>
    </source>
</evidence>
<evidence type="ECO:0000256" key="2">
    <source>
        <dbReference type="SAM" id="Phobius"/>
    </source>
</evidence>
<proteinExistence type="predicted"/>
<dbReference type="AlphaFoldDB" id="A0A9X0WHF2"/>
<protein>
    <submittedName>
        <fullName evidence="3">Uncharacterized protein</fullName>
    </submittedName>
</protein>
<evidence type="ECO:0000313" key="4">
    <source>
        <dbReference type="Proteomes" id="UP001138802"/>
    </source>
</evidence>
<feature type="region of interest" description="Disordered" evidence="1">
    <location>
        <begin position="94"/>
        <end position="113"/>
    </location>
</feature>
<feature type="transmembrane region" description="Helical" evidence="2">
    <location>
        <begin position="130"/>
        <end position="152"/>
    </location>
</feature>
<accession>A0A9X0WHF2</accession>
<feature type="compositionally biased region" description="Low complexity" evidence="1">
    <location>
        <begin position="94"/>
        <end position="111"/>
    </location>
</feature>
<name>A0A9X0WHF2_9GAMM</name>
<evidence type="ECO:0000256" key="1">
    <source>
        <dbReference type="SAM" id="MobiDB-lite"/>
    </source>
</evidence>
<keyword evidence="2" id="KW-0472">Membrane</keyword>
<sequence length="157" mass="16436">MGVSSGSNEGLLRGNIVNYAIKRTWPDQPKSWESKGEAETAEAFALAFATDQGLGLGTQVLVMEMTAEGGEVEFFKVANTSPYQLLAVQPGTTGVAEPAPATTPATAANAPSSEVEEPIAVPSLRPFGTMIFYMAKVGIIAVVVIGSLGMLIKYLRA</sequence>
<keyword evidence="2" id="KW-0812">Transmembrane</keyword>
<keyword evidence="4" id="KW-1185">Reference proteome</keyword>
<reference evidence="3 4" key="1">
    <citation type="journal article" date="2020" name="Microorganisms">
        <title>Osmotic Adaptation and Compatible Solute Biosynthesis of Phototrophic Bacteria as Revealed from Genome Analyses.</title>
        <authorList>
            <person name="Imhoff J.F."/>
            <person name="Rahn T."/>
            <person name="Kunzel S."/>
            <person name="Keller A."/>
            <person name="Neulinger S.C."/>
        </authorList>
    </citation>
    <scope>NUCLEOTIDE SEQUENCE [LARGE SCALE GENOMIC DNA]</scope>
    <source>
        <strain evidence="3 4">DSM 21303</strain>
    </source>
</reference>
<dbReference type="EMBL" id="NRSD01000004">
    <property type="protein sequence ID" value="MBK1644167.1"/>
    <property type="molecule type" value="Genomic_DNA"/>
</dbReference>
<gene>
    <name evidence="3" type="ORF">CKO25_05765</name>
</gene>